<keyword evidence="3" id="KW-1185">Reference proteome</keyword>
<protein>
    <recommendedName>
        <fullName evidence="1">DUF4832 domain-containing protein</fullName>
    </recommendedName>
</protein>
<dbReference type="SUPFAM" id="SSF51445">
    <property type="entry name" value="(Trans)glycosidases"/>
    <property type="match status" value="1"/>
</dbReference>
<dbReference type="InterPro" id="IPR032267">
    <property type="entry name" value="DUF4832"/>
</dbReference>
<reference evidence="2 3" key="1">
    <citation type="submission" date="2020-08" db="EMBL/GenBank/DDBJ databases">
        <title>Genomic Encyclopedia of Type Strains, Phase IV (KMG-IV): sequencing the most valuable type-strain genomes for metagenomic binning, comparative biology and taxonomic classification.</title>
        <authorList>
            <person name="Goeker M."/>
        </authorList>
    </citation>
    <scope>NUCLEOTIDE SEQUENCE [LARGE SCALE GENOMIC DNA]</scope>
    <source>
        <strain evidence="2 3">DSM 106146</strain>
    </source>
</reference>
<dbReference type="InterPro" id="IPR017853">
    <property type="entry name" value="GH"/>
</dbReference>
<proteinExistence type="predicted"/>
<dbReference type="EMBL" id="JACHFW010000001">
    <property type="protein sequence ID" value="MBB5262968.1"/>
    <property type="molecule type" value="Genomic_DNA"/>
</dbReference>
<feature type="domain" description="DUF4832" evidence="1">
    <location>
        <begin position="232"/>
        <end position="437"/>
    </location>
</feature>
<evidence type="ECO:0000259" key="1">
    <source>
        <dbReference type="Pfam" id="PF16116"/>
    </source>
</evidence>
<dbReference type="Pfam" id="PF16116">
    <property type="entry name" value="DUF4832"/>
    <property type="match status" value="1"/>
</dbReference>
<dbReference type="Gene3D" id="3.20.20.80">
    <property type="entry name" value="Glycosidases"/>
    <property type="match status" value="1"/>
</dbReference>
<accession>A0A7W8H7J9</accession>
<dbReference type="AlphaFoldDB" id="A0A7W8H7J9"/>
<evidence type="ECO:0000313" key="2">
    <source>
        <dbReference type="EMBL" id="MBB5262968.1"/>
    </source>
</evidence>
<comment type="caution">
    <text evidence="2">The sequence shown here is derived from an EMBL/GenBank/DDBJ whole genome shotgun (WGS) entry which is preliminary data.</text>
</comment>
<gene>
    <name evidence="2" type="ORF">HNP82_000062</name>
</gene>
<evidence type="ECO:0000313" key="3">
    <source>
        <dbReference type="Proteomes" id="UP000543642"/>
    </source>
</evidence>
<organism evidence="2 3">
    <name type="scientific">Catenibacillus scindens</name>
    <dbReference type="NCBI Taxonomy" id="673271"/>
    <lineage>
        <taxon>Bacteria</taxon>
        <taxon>Bacillati</taxon>
        <taxon>Bacillota</taxon>
        <taxon>Clostridia</taxon>
        <taxon>Lachnospirales</taxon>
        <taxon>Lachnospiraceae</taxon>
        <taxon>Catenibacillus</taxon>
    </lineage>
</organism>
<dbReference type="RefSeq" id="WP_243164588.1">
    <property type="nucleotide sequence ID" value="NZ_JACHFW010000001.1"/>
</dbReference>
<name>A0A7W8H7J9_9FIRM</name>
<dbReference type="Proteomes" id="UP000543642">
    <property type="component" value="Unassembled WGS sequence"/>
</dbReference>
<sequence length="452" mass="51113">MAKKWVAAGILAAAAVIGVYFWNMFFYSEKKVFTQSGEVFGNPLMGYAPSAWHEELSQDIQLLYVDVTWRELEPEKGGYDWESIEEENQFLRWREEGRHIVLRFVCDIPGDEPHMDIPDWLYEETGKDGQWYDMEYGLGYCPDYNNEIFIEGHRRAVEAMGQRWGGDGLVSFIELGSLGHWGEWHVNTSVGLPSIPDSDVRLEYILPWREAFPNAMILMRRPFKEAAEYGFGLYNDMAGEADSTRTWLSWIDSGGVYTQTGEEDALAAMEDFWMTAPSGGELTSSVPMETLMGEALDQTVALTRASHTTFLGPKIPDRENVPGYETLLENMGYRLWISSASLKPRFGGSRLSFTLENDGVAPFYKDWPVCVYIQDGRGQIVEKKKLDFRLSQLLPGEKINLSVKLETHVLKSLDSGMTVSLGIVDPMTGKDAVRLANEGTQNSERFVLFSGQ</sequence>